<keyword evidence="2" id="KW-0812">Transmembrane</keyword>
<evidence type="ECO:0000256" key="1">
    <source>
        <dbReference type="SAM" id="MobiDB-lite"/>
    </source>
</evidence>
<gene>
    <name evidence="3" type="ORF">CYMTET_40132</name>
</gene>
<feature type="region of interest" description="Disordered" evidence="1">
    <location>
        <begin position="260"/>
        <end position="283"/>
    </location>
</feature>
<sequence>MYPINGQKFKPHLNGTNRSSELAHAVNIKPGESDLATRFAQPNRNGYDRVDHVGMAGLQCKMCAVIALLSVSMFCNLAFLTGVGVVTLNYKTHIELYLHNMTSNEVEDAPLSSDNVARAAFDVRGLLNTAHMTAAVVVNDTSTVREPVTDARETAVRSRVDQLAHFILTTEESMQRITGQDTFLLIKAITEIMTTTDMQAVNELLRNFGRNETVQSMLTIATRGLNDVDAARDSTWRLMHGLREALDVYARNDGAGDDYEYERDAERRSSPRGNGRNAVRDFM</sequence>
<proteinExistence type="predicted"/>
<organism evidence="3 4">
    <name type="scientific">Cymbomonas tetramitiformis</name>
    <dbReference type="NCBI Taxonomy" id="36881"/>
    <lineage>
        <taxon>Eukaryota</taxon>
        <taxon>Viridiplantae</taxon>
        <taxon>Chlorophyta</taxon>
        <taxon>Pyramimonadophyceae</taxon>
        <taxon>Pyramimonadales</taxon>
        <taxon>Pyramimonadaceae</taxon>
        <taxon>Cymbomonas</taxon>
    </lineage>
</organism>
<name>A0AAE0C8S7_9CHLO</name>
<dbReference type="Proteomes" id="UP001190700">
    <property type="component" value="Unassembled WGS sequence"/>
</dbReference>
<comment type="caution">
    <text evidence="3">The sequence shown here is derived from an EMBL/GenBank/DDBJ whole genome shotgun (WGS) entry which is preliminary data.</text>
</comment>
<evidence type="ECO:0000313" key="3">
    <source>
        <dbReference type="EMBL" id="KAK3250502.1"/>
    </source>
</evidence>
<protein>
    <recommendedName>
        <fullName evidence="5">Transmembrane protein</fullName>
    </recommendedName>
</protein>
<keyword evidence="4" id="KW-1185">Reference proteome</keyword>
<reference evidence="3 4" key="1">
    <citation type="journal article" date="2015" name="Genome Biol. Evol.">
        <title>Comparative Genomics of a Bacterivorous Green Alga Reveals Evolutionary Causalities and Consequences of Phago-Mixotrophic Mode of Nutrition.</title>
        <authorList>
            <person name="Burns J.A."/>
            <person name="Paasch A."/>
            <person name="Narechania A."/>
            <person name="Kim E."/>
        </authorList>
    </citation>
    <scope>NUCLEOTIDE SEQUENCE [LARGE SCALE GENOMIC DNA]</scope>
    <source>
        <strain evidence="3 4">PLY_AMNH</strain>
    </source>
</reference>
<keyword evidence="2" id="KW-1133">Transmembrane helix</keyword>
<accession>A0AAE0C8S7</accession>
<evidence type="ECO:0000256" key="2">
    <source>
        <dbReference type="SAM" id="Phobius"/>
    </source>
</evidence>
<evidence type="ECO:0000313" key="4">
    <source>
        <dbReference type="Proteomes" id="UP001190700"/>
    </source>
</evidence>
<dbReference type="AlphaFoldDB" id="A0AAE0C8S7"/>
<dbReference type="EMBL" id="LGRX02026674">
    <property type="protein sequence ID" value="KAK3250502.1"/>
    <property type="molecule type" value="Genomic_DNA"/>
</dbReference>
<feature type="transmembrane region" description="Helical" evidence="2">
    <location>
        <begin position="65"/>
        <end position="90"/>
    </location>
</feature>
<keyword evidence="2" id="KW-0472">Membrane</keyword>
<evidence type="ECO:0008006" key="5">
    <source>
        <dbReference type="Google" id="ProtNLM"/>
    </source>
</evidence>